<dbReference type="RefSeq" id="WP_379114305.1">
    <property type="nucleotide sequence ID" value="NZ_JBHLVU010000029.1"/>
</dbReference>
<accession>A0ABS7BWJ7</accession>
<evidence type="ECO:0000256" key="3">
    <source>
        <dbReference type="ARBA" id="ARBA00022764"/>
    </source>
</evidence>
<evidence type="ECO:0000256" key="4">
    <source>
        <dbReference type="ARBA" id="ARBA00023239"/>
    </source>
</evidence>
<comment type="subcellular location">
    <subcellularLocation>
        <location evidence="1">Periplasm</location>
    </subcellularLocation>
</comment>
<evidence type="ECO:0000259" key="5">
    <source>
        <dbReference type="Pfam" id="PF07940"/>
    </source>
</evidence>
<reference evidence="6 7" key="1">
    <citation type="submission" date="2021-07" db="EMBL/GenBank/DDBJ databases">
        <title>Paenibacillus radiodurans sp. nov., isolated from the southeastern edge of Tengger Desert.</title>
        <authorList>
            <person name="Zhang G."/>
        </authorList>
    </citation>
    <scope>NUCLEOTIDE SEQUENCE [LARGE SCALE GENOMIC DNA]</scope>
    <source>
        <strain evidence="6 7">CCM 7311</strain>
    </source>
</reference>
<organism evidence="6 7">
    <name type="scientific">Paenibacillus sepulcri</name>
    <dbReference type="NCBI Taxonomy" id="359917"/>
    <lineage>
        <taxon>Bacteria</taxon>
        <taxon>Bacillati</taxon>
        <taxon>Bacillota</taxon>
        <taxon>Bacilli</taxon>
        <taxon>Bacillales</taxon>
        <taxon>Paenibacillaceae</taxon>
        <taxon>Paenibacillus</taxon>
    </lineage>
</organism>
<evidence type="ECO:0000256" key="1">
    <source>
        <dbReference type="ARBA" id="ARBA00004418"/>
    </source>
</evidence>
<proteinExistence type="predicted"/>
<keyword evidence="3" id="KW-0574">Periplasm</keyword>
<evidence type="ECO:0000256" key="2">
    <source>
        <dbReference type="ARBA" id="ARBA00022729"/>
    </source>
</evidence>
<dbReference type="Pfam" id="PF07940">
    <property type="entry name" value="Hepar_II_III_C"/>
    <property type="match status" value="1"/>
</dbReference>
<dbReference type="PANTHER" id="PTHR39210">
    <property type="entry name" value="HEPARIN-SULFATE LYASE"/>
    <property type="match status" value="1"/>
</dbReference>
<dbReference type="InterPro" id="IPR012480">
    <property type="entry name" value="Hepar_II_III_C"/>
</dbReference>
<keyword evidence="2" id="KW-0732">Signal</keyword>
<name>A0ABS7BWJ7_9BACL</name>
<keyword evidence="7" id="KW-1185">Reference proteome</keyword>
<dbReference type="PANTHER" id="PTHR39210:SF1">
    <property type="entry name" value="HEPARIN-SULFATE LYASE"/>
    <property type="match status" value="1"/>
</dbReference>
<dbReference type="Gene3D" id="2.70.98.70">
    <property type="match status" value="1"/>
</dbReference>
<dbReference type="Proteomes" id="UP001519887">
    <property type="component" value="Unassembled WGS sequence"/>
</dbReference>
<keyword evidence="4" id="KW-0456">Lyase</keyword>
<sequence length="735" mass="84038">MLFDHHSIARIRDAIRKDPYAANSFELLKKDILSVDYTFVQEKHKLLLELNHRAADEEKAYYERTALTRELSELSVNASFLYLLEPDSSLLPIVKGLISAVCSADSWSNLGPNFKVWKSDLTTADIGVHIAIALENIKAQMPEEYIQEVTSTLLHNSFYPLYEEWLSPENHVNALDTMGHNWWNVCISGMGVVLLTAGKSRVPQFDSCLDQIMDSLREWMNYPGNTLQNKKANFGSDGDYIEYVGYFMYAFSNYCIFNEMLKKDDRLDALDFSESEEKTADFYSSFFHRLWDGPRLADFGDISLQVEKHSQYIFYLCGKFNKSWTQENFKQLNARLALPYEFYFYNPDIASSGWLPPREKIFHDSGYAIIRSGFTADDTSFMMKTGESWNHNHDDAGTFELACRGQLFITDSGNCSYGDPNYVQYYIKPQAHNVIHFNGGQEPDDIRYHGTKYMGNFPAFLSTETYKYLLADCAGPFINQFQRYYRHVIFIKDMIVMIDDLFTYEEGNLHYNLHVNGKVELDANLAVLTSHGVQLEIHSLFPRNKEWQLQSGYAHEIKNGGSAAPVQPEVEYLQISTPTEKRREKFIHCFKLPSGSASEVRVTADEGEWAKEVVIEREDGTERIICNMRADGRVMHQNSSLTYKNIETDAFIIYIKSSHDGKILQVAQHNGSLLKIDGICYISSMLKNDSLLNLEDGSITVHNTSDASCYFKTSPDNQAQPGKFKLKAGTSTLKI</sequence>
<dbReference type="InterPro" id="IPR008929">
    <property type="entry name" value="Chondroitin_lyas"/>
</dbReference>
<evidence type="ECO:0000313" key="6">
    <source>
        <dbReference type="EMBL" id="MBW7453019.1"/>
    </source>
</evidence>
<feature type="domain" description="Heparinase II/III-like C-terminal" evidence="5">
    <location>
        <begin position="359"/>
        <end position="551"/>
    </location>
</feature>
<gene>
    <name evidence="6" type="ORF">K0U00_03050</name>
</gene>
<dbReference type="SUPFAM" id="SSF48230">
    <property type="entry name" value="Chondroitin AC/alginate lyase"/>
    <property type="match status" value="1"/>
</dbReference>
<evidence type="ECO:0000313" key="7">
    <source>
        <dbReference type="Proteomes" id="UP001519887"/>
    </source>
</evidence>
<dbReference type="Gene3D" id="1.50.10.100">
    <property type="entry name" value="Chondroitin AC/alginate lyase"/>
    <property type="match status" value="1"/>
</dbReference>
<protein>
    <submittedName>
        <fullName evidence="6">Heparinase II/III-family protein</fullName>
    </submittedName>
</protein>
<dbReference type="EMBL" id="JAHZIK010000033">
    <property type="protein sequence ID" value="MBW7453019.1"/>
    <property type="molecule type" value="Genomic_DNA"/>
</dbReference>
<comment type="caution">
    <text evidence="6">The sequence shown here is derived from an EMBL/GenBank/DDBJ whole genome shotgun (WGS) entry which is preliminary data.</text>
</comment>